<organism evidence="2 3">
    <name type="scientific">Onychostoma macrolepis</name>
    <dbReference type="NCBI Taxonomy" id="369639"/>
    <lineage>
        <taxon>Eukaryota</taxon>
        <taxon>Metazoa</taxon>
        <taxon>Chordata</taxon>
        <taxon>Craniata</taxon>
        <taxon>Vertebrata</taxon>
        <taxon>Euteleostomi</taxon>
        <taxon>Actinopterygii</taxon>
        <taxon>Neopterygii</taxon>
        <taxon>Teleostei</taxon>
        <taxon>Ostariophysi</taxon>
        <taxon>Cypriniformes</taxon>
        <taxon>Cyprinidae</taxon>
        <taxon>Acrossocheilinae</taxon>
        <taxon>Onychostoma</taxon>
    </lineage>
</organism>
<dbReference type="Proteomes" id="UP000579812">
    <property type="component" value="Unassembled WGS sequence"/>
</dbReference>
<proteinExistence type="predicted"/>
<comment type="caution">
    <text evidence="2">The sequence shown here is derived from an EMBL/GenBank/DDBJ whole genome shotgun (WGS) entry which is preliminary data.</text>
</comment>
<gene>
    <name evidence="2" type="ORF">G5714_012177</name>
</gene>
<accession>A0A7J6CMT6</accession>
<evidence type="ECO:0000256" key="1">
    <source>
        <dbReference type="SAM" id="MobiDB-lite"/>
    </source>
</evidence>
<evidence type="ECO:0000313" key="3">
    <source>
        <dbReference type="Proteomes" id="UP000579812"/>
    </source>
</evidence>
<feature type="region of interest" description="Disordered" evidence="1">
    <location>
        <begin position="1"/>
        <end position="55"/>
    </location>
</feature>
<dbReference type="EMBL" id="JAAMOB010000011">
    <property type="protein sequence ID" value="KAF4107813.1"/>
    <property type="molecule type" value="Genomic_DNA"/>
</dbReference>
<name>A0A7J6CMT6_9TELE</name>
<sequence>MRFSRRKRLVSGERQSVSAGQDSGGSGGDGQSAQPRQRPVSGQRRVCAAAGPMPKRQAFGPGQVFNGTQGQQVLVLPSADHHLMEVNVT</sequence>
<reference evidence="2 3" key="1">
    <citation type="submission" date="2020-04" db="EMBL/GenBank/DDBJ databases">
        <title>Chromosome-level genome assembly of a cyprinid fish Onychostoma macrolepis by integration of Nanopore Sequencing, Bionano and Hi-C technology.</title>
        <authorList>
            <person name="Wang D."/>
        </authorList>
    </citation>
    <scope>NUCLEOTIDE SEQUENCE [LARGE SCALE GENOMIC DNA]</scope>
    <source>
        <strain evidence="2">SWU-2019</strain>
        <tissue evidence="2">Muscle</tissue>
    </source>
</reference>
<protein>
    <submittedName>
        <fullName evidence="2">Uncharacterized protein</fullName>
    </submittedName>
</protein>
<keyword evidence="3" id="KW-1185">Reference proteome</keyword>
<dbReference type="AlphaFoldDB" id="A0A7J6CMT6"/>
<evidence type="ECO:0000313" key="2">
    <source>
        <dbReference type="EMBL" id="KAF4107813.1"/>
    </source>
</evidence>